<dbReference type="AlphaFoldDB" id="G8Y1E3"/>
<evidence type="ECO:0000259" key="3">
    <source>
        <dbReference type="Pfam" id="PF17286"/>
    </source>
</evidence>
<dbReference type="GO" id="GO:0006355">
    <property type="term" value="P:regulation of DNA-templated transcription"/>
    <property type="evidence" value="ECO:0007669"/>
    <property type="project" value="TreeGrafter"/>
</dbReference>
<dbReference type="GO" id="GO:0005829">
    <property type="term" value="C:cytosol"/>
    <property type="evidence" value="ECO:0007669"/>
    <property type="project" value="TreeGrafter"/>
</dbReference>
<dbReference type="OrthoDB" id="1368803at2759"/>
<dbReference type="Pfam" id="PF05185">
    <property type="entry name" value="PRMT5"/>
    <property type="match status" value="1"/>
</dbReference>
<dbReference type="CDD" id="cd02440">
    <property type="entry name" value="AdoMet_MTases"/>
    <property type="match status" value="1"/>
</dbReference>
<evidence type="ECO:0000256" key="1">
    <source>
        <dbReference type="ARBA" id="ARBA00022691"/>
    </source>
</evidence>
<dbReference type="Proteomes" id="UP000005222">
    <property type="component" value="Chromosome N"/>
</dbReference>
<sequence>MSSTSRLGLAVKSIDQTAAELLSEWGVGLFLVSSSNVDARSEDLLQCCVFMITSDSPEQWMKQVQEIVQQGGKHCCLSTSWECLVNNSSRITEYLNELGNLLPSDGVFSLALPLTDDSTCWDLWKRIATSDIKVMLYINGPVEDSTVHNWSTEPIAGIVIDERSFVSVDEIHVLRPEIKSMITEIVRKSNSSIFVNASSGAPSYLGYLEWLLVKGEIKYEPVYLIDPLQPLRDDLDLNIYEVFEKDTTKYHMYEKAITASLKDIKEKHIKVLIIGPGRGPLVDIVYNEVQQRGLAATLDAVEKNPKCIPLLEERNKDKWHSKVNIFHEDARKLKQGHYDLIISELLGSFGCNELAPEILMSFQHSESTIFIPQSFENFIRPIFFPEFTKLDTKSLDRPYLAMPTSYGVMGEYEKVWEYNFPGNNESLRRKELSFSPAVPGKINAFEGCFVANLYHGISIGILPSLQKGYCNSWYPYLLPVEEDNVTENSLVSFSIERCMTKDLAVWYTWEYKHRKYNSNGEYSINLVPLDEVNN</sequence>
<dbReference type="GO" id="GO:0016274">
    <property type="term" value="F:protein-arginine N-methyltransferase activity"/>
    <property type="evidence" value="ECO:0007669"/>
    <property type="project" value="InterPro"/>
</dbReference>
<reference evidence="4 5" key="1">
    <citation type="journal article" date="2012" name="G3 (Bethesda)">
        <title>Pichia sorbitophila, an interspecies yeast hybrid reveals early steps of genome resolution following polyploidization.</title>
        <authorList>
            <person name="Leh Louis V."/>
            <person name="Despons L."/>
            <person name="Friedrich A."/>
            <person name="Martin T."/>
            <person name="Durrens P."/>
            <person name="Casaregola S."/>
            <person name="Neuveglise C."/>
            <person name="Fairhead C."/>
            <person name="Marck C."/>
            <person name="Cruz J.A."/>
            <person name="Straub M.L."/>
            <person name="Kugler V."/>
            <person name="Sacerdot C."/>
            <person name="Uzunov Z."/>
            <person name="Thierry A."/>
            <person name="Weiss S."/>
            <person name="Bleykasten C."/>
            <person name="De Montigny J."/>
            <person name="Jacques N."/>
            <person name="Jung P."/>
            <person name="Lemaire M."/>
            <person name="Mallet S."/>
            <person name="Morel G."/>
            <person name="Richard G.F."/>
            <person name="Sarkar A."/>
            <person name="Savel G."/>
            <person name="Schacherer J."/>
            <person name="Seret M.L."/>
            <person name="Talla E."/>
            <person name="Samson G."/>
            <person name="Jubin C."/>
            <person name="Poulain J."/>
            <person name="Vacherie B."/>
            <person name="Barbe V."/>
            <person name="Pelletier E."/>
            <person name="Sherman D.J."/>
            <person name="Westhof E."/>
            <person name="Weissenbach J."/>
            <person name="Baret P.V."/>
            <person name="Wincker P."/>
            <person name="Gaillardin C."/>
            <person name="Dujon B."/>
            <person name="Souciet J.L."/>
        </authorList>
    </citation>
    <scope>NUCLEOTIDE SEQUENCE [LARGE SCALE GENOMIC DNA]</scope>
    <source>
        <strain evidence="5">ATCC MYA-4447 / BCRC 22081 / CBS 7064 / NBRC 10061 / NRRL Y-12695</strain>
    </source>
</reference>
<dbReference type="Gene3D" id="2.70.160.11">
    <property type="entry name" value="Hnrnp arginine n-methyltransferase1"/>
    <property type="match status" value="1"/>
</dbReference>
<dbReference type="PANTHER" id="PTHR10738:SF0">
    <property type="entry name" value="PROTEIN ARGININE N-METHYLTRANSFERASE 5"/>
    <property type="match status" value="1"/>
</dbReference>
<dbReference type="PANTHER" id="PTHR10738">
    <property type="entry name" value="PROTEIN ARGININE N-METHYLTRANSFERASE 5"/>
    <property type="match status" value="1"/>
</dbReference>
<dbReference type="Pfam" id="PF17286">
    <property type="entry name" value="PRMT5_C"/>
    <property type="match status" value="1"/>
</dbReference>
<dbReference type="SUPFAM" id="SSF53335">
    <property type="entry name" value="S-adenosyl-L-methionine-dependent methyltransferases"/>
    <property type="match status" value="1"/>
</dbReference>
<evidence type="ECO:0000259" key="2">
    <source>
        <dbReference type="Pfam" id="PF05185"/>
    </source>
</evidence>
<proteinExistence type="predicted"/>
<dbReference type="InterPro" id="IPR025799">
    <property type="entry name" value="Arg_MeTrfase"/>
</dbReference>
<dbReference type="STRING" id="559304.G8Y1E3"/>
<dbReference type="InterPro" id="IPR029063">
    <property type="entry name" value="SAM-dependent_MTases_sf"/>
</dbReference>
<feature type="domain" description="PRMT5 arginine-N-methyltransferase" evidence="2">
    <location>
        <begin position="223"/>
        <end position="366"/>
    </location>
</feature>
<dbReference type="OMA" id="ENFERCT"/>
<dbReference type="eggNOG" id="KOG0822">
    <property type="taxonomic scope" value="Eukaryota"/>
</dbReference>
<dbReference type="Gene3D" id="3.20.20.150">
    <property type="entry name" value="Divalent-metal-dependent TIM barrel enzymes"/>
    <property type="match status" value="1"/>
</dbReference>
<keyword evidence="5" id="KW-1185">Reference proteome</keyword>
<dbReference type="Gene3D" id="3.40.50.150">
    <property type="entry name" value="Vaccinia Virus protein VP39"/>
    <property type="match status" value="1"/>
</dbReference>
<evidence type="ECO:0000313" key="4">
    <source>
        <dbReference type="EMBL" id="CCE86646.1"/>
    </source>
</evidence>
<keyword evidence="1" id="KW-0949">S-adenosyl-L-methionine</keyword>
<gene>
    <name evidence="4" type="primary">Piso0_005149</name>
    <name evidence="4" type="ORF">GNLVRS01_PISO0N08879g</name>
</gene>
<evidence type="ECO:0000313" key="5">
    <source>
        <dbReference type="Proteomes" id="UP000005222"/>
    </source>
</evidence>
<accession>G8Y1E3</accession>
<dbReference type="InterPro" id="IPR035248">
    <property type="entry name" value="PRMT5_C"/>
</dbReference>
<dbReference type="EMBL" id="FO082046">
    <property type="protein sequence ID" value="CCE86646.1"/>
    <property type="molecule type" value="Genomic_DNA"/>
</dbReference>
<dbReference type="InParanoid" id="G8Y1E3"/>
<name>G8Y1E3_PICSO</name>
<protein>
    <submittedName>
        <fullName evidence="4">Piso0_005149 protein</fullName>
    </submittedName>
</protein>
<dbReference type="FunCoup" id="G8Y1E3">
    <property type="interactions" value="1746"/>
</dbReference>
<dbReference type="HOGENOM" id="CLU_010247_3_0_1"/>
<feature type="domain" description="PRMT5 oligomerisation" evidence="3">
    <location>
        <begin position="378"/>
        <end position="517"/>
    </location>
</feature>
<dbReference type="InterPro" id="IPR035075">
    <property type="entry name" value="PRMT5"/>
</dbReference>
<dbReference type="GO" id="GO:0005634">
    <property type="term" value="C:nucleus"/>
    <property type="evidence" value="ECO:0007669"/>
    <property type="project" value="TreeGrafter"/>
</dbReference>
<organism evidence="4 5">
    <name type="scientific">Pichia sorbitophila (strain ATCC MYA-4447 / BCRC 22081 / CBS 7064 / NBRC 10061 / NRRL Y-12695)</name>
    <name type="common">Hybrid yeast</name>
    <dbReference type="NCBI Taxonomy" id="559304"/>
    <lineage>
        <taxon>Eukaryota</taxon>
        <taxon>Fungi</taxon>
        <taxon>Dikarya</taxon>
        <taxon>Ascomycota</taxon>
        <taxon>Saccharomycotina</taxon>
        <taxon>Pichiomycetes</taxon>
        <taxon>Debaryomycetaceae</taxon>
        <taxon>Millerozyma</taxon>
    </lineage>
</organism>